<keyword evidence="4" id="KW-0539">Nucleus</keyword>
<reference evidence="7" key="1">
    <citation type="submission" date="2023-12" db="EMBL/GenBank/DDBJ databases">
        <title>Genome assembly of Anisodus tanguticus.</title>
        <authorList>
            <person name="Wang Y.-J."/>
        </authorList>
    </citation>
    <scope>NUCLEOTIDE SEQUENCE</scope>
    <source>
        <strain evidence="7">KB-2021</strain>
        <tissue evidence="7">Leaf</tissue>
    </source>
</reference>
<dbReference type="AlphaFoldDB" id="A0AAE1SAY8"/>
<feature type="compositionally biased region" description="Polar residues" evidence="5">
    <location>
        <begin position="127"/>
        <end position="136"/>
    </location>
</feature>
<evidence type="ECO:0000313" key="7">
    <source>
        <dbReference type="EMBL" id="KAK4366425.1"/>
    </source>
</evidence>
<dbReference type="EMBL" id="JAVYJV010000007">
    <property type="protein sequence ID" value="KAK4366425.1"/>
    <property type="molecule type" value="Genomic_DNA"/>
</dbReference>
<feature type="domain" description="HTH myb-type" evidence="6">
    <location>
        <begin position="184"/>
        <end position="236"/>
    </location>
</feature>
<evidence type="ECO:0000256" key="3">
    <source>
        <dbReference type="ARBA" id="ARBA00023163"/>
    </source>
</evidence>
<dbReference type="PANTHER" id="PTHR31442">
    <property type="entry name" value="HOMEODOMAIN-LIKE SUPERFAMILY PROTEIN-RELATED"/>
    <property type="match status" value="1"/>
</dbReference>
<dbReference type="InterPro" id="IPR017930">
    <property type="entry name" value="Myb_dom"/>
</dbReference>
<dbReference type="InterPro" id="IPR006447">
    <property type="entry name" value="Myb_dom_plants"/>
</dbReference>
<dbReference type="SUPFAM" id="SSF46689">
    <property type="entry name" value="Homeodomain-like"/>
    <property type="match status" value="1"/>
</dbReference>
<evidence type="ECO:0000256" key="2">
    <source>
        <dbReference type="ARBA" id="ARBA00023015"/>
    </source>
</evidence>
<feature type="region of interest" description="Disordered" evidence="5">
    <location>
        <begin position="119"/>
        <end position="173"/>
    </location>
</feature>
<feature type="compositionally biased region" description="Polar residues" evidence="5">
    <location>
        <begin position="271"/>
        <end position="302"/>
    </location>
</feature>
<feature type="region of interest" description="Disordered" evidence="5">
    <location>
        <begin position="230"/>
        <end position="302"/>
    </location>
</feature>
<evidence type="ECO:0000256" key="5">
    <source>
        <dbReference type="SAM" id="MobiDB-lite"/>
    </source>
</evidence>
<dbReference type="Proteomes" id="UP001291623">
    <property type="component" value="Unassembled WGS sequence"/>
</dbReference>
<dbReference type="NCBIfam" id="TIGR01557">
    <property type="entry name" value="myb_SHAQKYF"/>
    <property type="match status" value="1"/>
</dbReference>
<gene>
    <name evidence="7" type="ORF">RND71_014305</name>
</gene>
<feature type="compositionally biased region" description="Basic and acidic residues" evidence="5">
    <location>
        <begin position="138"/>
        <end position="150"/>
    </location>
</feature>
<proteinExistence type="predicted"/>
<evidence type="ECO:0000259" key="6">
    <source>
        <dbReference type="PROSITE" id="PS51294"/>
    </source>
</evidence>
<dbReference type="InterPro" id="IPR009057">
    <property type="entry name" value="Homeodomain-like_sf"/>
</dbReference>
<dbReference type="Gene3D" id="1.10.10.60">
    <property type="entry name" value="Homeodomain-like"/>
    <property type="match status" value="1"/>
</dbReference>
<evidence type="ECO:0000256" key="1">
    <source>
        <dbReference type="ARBA" id="ARBA00004123"/>
    </source>
</evidence>
<dbReference type="GO" id="GO:0005634">
    <property type="term" value="C:nucleus"/>
    <property type="evidence" value="ECO:0007669"/>
    <property type="project" value="UniProtKB-SubCell"/>
</dbReference>
<keyword evidence="2" id="KW-0805">Transcription regulation</keyword>
<dbReference type="PROSITE" id="PS51294">
    <property type="entry name" value="HTH_MYB"/>
    <property type="match status" value="1"/>
</dbReference>
<keyword evidence="8" id="KW-1185">Reference proteome</keyword>
<dbReference type="GO" id="GO:0003700">
    <property type="term" value="F:DNA-binding transcription factor activity"/>
    <property type="evidence" value="ECO:0007669"/>
    <property type="project" value="InterPro"/>
</dbReference>
<sequence length="497" mass="56567">MASSAMSILSKGKEKIDVMIINVHSLDSLSFQLLDQTVAMGIVSLFVCDEHDAFLAKKAFSNGAYLYLKKPLDEKIVKYLWQFVLREKLQREKVREELEENEDQVNADDIDNNNIVGDEEQAREKNISNTEEQGNNIHEAENDIVSNEKYKLRRKRGRKNTKEISEGDSQSSANKIVRKKVCTKWTLDLHAKFMKAVQQLGEGRCYPKDIREAMNVPDVTRMQIASHLQKCRNNNWRAPRERKSIRRRSGQGSSSGSQQRSSHRNFGVMPSLQTNDPNLQQQQHNPDQTQRGLEFSSSPNTNNIFSREEISAQQQLYHPQIQIQSHYLSIDNPLNNPFLSAQSNVGGEPQKQYGPLFGMLVSQEFQGPIIESTNYSPGLAFSGGDHHTQNDYNLDLNVAHVTTYTGSTIMSGTTNANFQQYIGEPNMPDASNIIATSHEIDNEGSDLNEREDYDVYFNFNNMDYPFQNLEPPTANLPNEHDNEFDQVYFDDQVSASI</sequence>
<organism evidence="7 8">
    <name type="scientific">Anisodus tanguticus</name>
    <dbReference type="NCBI Taxonomy" id="243964"/>
    <lineage>
        <taxon>Eukaryota</taxon>
        <taxon>Viridiplantae</taxon>
        <taxon>Streptophyta</taxon>
        <taxon>Embryophyta</taxon>
        <taxon>Tracheophyta</taxon>
        <taxon>Spermatophyta</taxon>
        <taxon>Magnoliopsida</taxon>
        <taxon>eudicotyledons</taxon>
        <taxon>Gunneridae</taxon>
        <taxon>Pentapetalae</taxon>
        <taxon>asterids</taxon>
        <taxon>lamiids</taxon>
        <taxon>Solanales</taxon>
        <taxon>Solanaceae</taxon>
        <taxon>Solanoideae</taxon>
        <taxon>Hyoscyameae</taxon>
        <taxon>Anisodus</taxon>
    </lineage>
</organism>
<evidence type="ECO:0000313" key="8">
    <source>
        <dbReference type="Proteomes" id="UP001291623"/>
    </source>
</evidence>
<feature type="compositionally biased region" description="Low complexity" evidence="5">
    <location>
        <begin position="250"/>
        <end position="260"/>
    </location>
</feature>
<accession>A0AAE1SAY8</accession>
<keyword evidence="3" id="KW-0804">Transcription</keyword>
<name>A0AAE1SAY8_9SOLA</name>
<evidence type="ECO:0000256" key="4">
    <source>
        <dbReference type="ARBA" id="ARBA00023242"/>
    </source>
</evidence>
<comment type="subcellular location">
    <subcellularLocation>
        <location evidence="1">Nucleus</location>
    </subcellularLocation>
</comment>
<dbReference type="PANTHER" id="PTHR31442:SF38">
    <property type="entry name" value="TRANSCRIPTION FACTOR"/>
    <property type="match status" value="1"/>
</dbReference>
<protein>
    <recommendedName>
        <fullName evidence="6">HTH myb-type domain-containing protein</fullName>
    </recommendedName>
</protein>
<dbReference type="InterPro" id="IPR044841">
    <property type="entry name" value="LUX/BOA-like"/>
</dbReference>
<comment type="caution">
    <text evidence="7">The sequence shown here is derived from an EMBL/GenBank/DDBJ whole genome shotgun (WGS) entry which is preliminary data.</text>
</comment>
<dbReference type="GO" id="GO:0003677">
    <property type="term" value="F:DNA binding"/>
    <property type="evidence" value="ECO:0007669"/>
    <property type="project" value="InterPro"/>
</dbReference>